<gene>
    <name evidence="2" type="ORF">SAMN02745941_00065</name>
</gene>
<keyword evidence="2" id="KW-0808">Transferase</keyword>
<dbReference type="PANTHER" id="PTHR43591">
    <property type="entry name" value="METHYLTRANSFERASE"/>
    <property type="match status" value="1"/>
</dbReference>
<dbReference type="AlphaFoldDB" id="A0A1M5SZQ0"/>
<dbReference type="CDD" id="cd02440">
    <property type="entry name" value="AdoMet_MTases"/>
    <property type="match status" value="1"/>
</dbReference>
<dbReference type="PANTHER" id="PTHR43591:SF110">
    <property type="entry name" value="RHODANESE DOMAIN-CONTAINING PROTEIN"/>
    <property type="match status" value="1"/>
</dbReference>
<keyword evidence="2" id="KW-0489">Methyltransferase</keyword>
<evidence type="ECO:0000313" key="3">
    <source>
        <dbReference type="Proteomes" id="UP000184241"/>
    </source>
</evidence>
<dbReference type="Gene3D" id="3.40.50.150">
    <property type="entry name" value="Vaccinia Virus protein VP39"/>
    <property type="match status" value="1"/>
</dbReference>
<dbReference type="Proteomes" id="UP000184241">
    <property type="component" value="Unassembled WGS sequence"/>
</dbReference>
<dbReference type="SUPFAM" id="SSF53335">
    <property type="entry name" value="S-adenosyl-L-methionine-dependent methyltransferases"/>
    <property type="match status" value="1"/>
</dbReference>
<dbReference type="InterPro" id="IPR041698">
    <property type="entry name" value="Methyltransf_25"/>
</dbReference>
<evidence type="ECO:0000259" key="1">
    <source>
        <dbReference type="Pfam" id="PF13649"/>
    </source>
</evidence>
<dbReference type="RefSeq" id="WP_073015737.1">
    <property type="nucleotide sequence ID" value="NZ_FQXU01000003.1"/>
</dbReference>
<name>A0A1M5SZQ0_9CLOT</name>
<sequence>MNDTEDKIKVAYKESKNIYDDVLTANSFWSKAYNKFAWGMKDEDYVLTLLSFIPNDFNGKMLDVPVGTAVFTANKYKTIKNADITALDYSTDMLSQAEKRFEHMGISNIKCLQGDVSNLPFEADNFDLVLSMNGFHAFPNKENAFKETARVLKKGGIFCGCFYISGERKTTDFIVNKFLMPKGWFTPPFYTKDEVSQILNKLYTKVEVYNIKSIVYFRCVK</sequence>
<reference evidence="2 3" key="1">
    <citation type="submission" date="2016-11" db="EMBL/GenBank/DDBJ databases">
        <authorList>
            <person name="Jaros S."/>
            <person name="Januszkiewicz K."/>
            <person name="Wedrychowicz H."/>
        </authorList>
    </citation>
    <scope>NUCLEOTIDE SEQUENCE [LARGE SCALE GENOMIC DNA]</scope>
    <source>
        <strain evidence="2 3">DSM 6191</strain>
    </source>
</reference>
<dbReference type="GO" id="GO:0032259">
    <property type="term" value="P:methylation"/>
    <property type="evidence" value="ECO:0007669"/>
    <property type="project" value="UniProtKB-KW"/>
</dbReference>
<dbReference type="InterPro" id="IPR029063">
    <property type="entry name" value="SAM-dependent_MTases_sf"/>
</dbReference>
<protein>
    <submittedName>
        <fullName evidence="2">Methyltransferase domain-containing protein</fullName>
    </submittedName>
</protein>
<dbReference type="EMBL" id="FQXU01000003">
    <property type="protein sequence ID" value="SHH43991.1"/>
    <property type="molecule type" value="Genomic_DNA"/>
</dbReference>
<evidence type="ECO:0000313" key="2">
    <source>
        <dbReference type="EMBL" id="SHH43991.1"/>
    </source>
</evidence>
<accession>A0A1M5SZQ0</accession>
<organism evidence="2 3">
    <name type="scientific">Clostridium intestinale DSM 6191</name>
    <dbReference type="NCBI Taxonomy" id="1121320"/>
    <lineage>
        <taxon>Bacteria</taxon>
        <taxon>Bacillati</taxon>
        <taxon>Bacillota</taxon>
        <taxon>Clostridia</taxon>
        <taxon>Eubacteriales</taxon>
        <taxon>Clostridiaceae</taxon>
        <taxon>Clostridium</taxon>
    </lineage>
</organism>
<proteinExistence type="predicted"/>
<dbReference type="Pfam" id="PF13649">
    <property type="entry name" value="Methyltransf_25"/>
    <property type="match status" value="1"/>
</dbReference>
<dbReference type="GO" id="GO:0008168">
    <property type="term" value="F:methyltransferase activity"/>
    <property type="evidence" value="ECO:0007669"/>
    <property type="project" value="UniProtKB-KW"/>
</dbReference>
<feature type="domain" description="Methyltransferase" evidence="1">
    <location>
        <begin position="62"/>
        <end position="156"/>
    </location>
</feature>